<evidence type="ECO:0000313" key="1">
    <source>
        <dbReference type="EMBL" id="CAL1406437.1"/>
    </source>
</evidence>
<gene>
    <name evidence="1" type="ORF">LTRI10_LOCUS46162</name>
</gene>
<organism evidence="1 2">
    <name type="scientific">Linum trigynum</name>
    <dbReference type="NCBI Taxonomy" id="586398"/>
    <lineage>
        <taxon>Eukaryota</taxon>
        <taxon>Viridiplantae</taxon>
        <taxon>Streptophyta</taxon>
        <taxon>Embryophyta</taxon>
        <taxon>Tracheophyta</taxon>
        <taxon>Spermatophyta</taxon>
        <taxon>Magnoliopsida</taxon>
        <taxon>eudicotyledons</taxon>
        <taxon>Gunneridae</taxon>
        <taxon>Pentapetalae</taxon>
        <taxon>rosids</taxon>
        <taxon>fabids</taxon>
        <taxon>Malpighiales</taxon>
        <taxon>Linaceae</taxon>
        <taxon>Linum</taxon>
    </lineage>
</organism>
<dbReference type="EMBL" id="OZ034821">
    <property type="protein sequence ID" value="CAL1406437.1"/>
    <property type="molecule type" value="Genomic_DNA"/>
</dbReference>
<protein>
    <submittedName>
        <fullName evidence="1">Uncharacterized protein</fullName>
    </submittedName>
</protein>
<evidence type="ECO:0000313" key="2">
    <source>
        <dbReference type="Proteomes" id="UP001497516"/>
    </source>
</evidence>
<sequence length="92" mass="9905">MTARLSLRSRPEIAPKQAADVVEGCVDQNKPGGTPSDRDQRMERLPLACFASVKSASRLVQACPLIASRLIIAAIDRFESLPPACFIALLLA</sequence>
<reference evidence="1 2" key="1">
    <citation type="submission" date="2024-04" db="EMBL/GenBank/DDBJ databases">
        <authorList>
            <person name="Fracassetti M."/>
        </authorList>
    </citation>
    <scope>NUCLEOTIDE SEQUENCE [LARGE SCALE GENOMIC DNA]</scope>
</reference>
<proteinExistence type="predicted"/>
<accession>A0AAV2G8E3</accession>
<dbReference type="Proteomes" id="UP001497516">
    <property type="component" value="Chromosome 8"/>
</dbReference>
<name>A0AAV2G8E3_9ROSI</name>
<keyword evidence="2" id="KW-1185">Reference proteome</keyword>
<dbReference type="AlphaFoldDB" id="A0AAV2G8E3"/>